<dbReference type="AlphaFoldDB" id="A0AA39N6V7"/>
<protein>
    <submittedName>
        <fullName evidence="6">Ribosomal protein S2</fullName>
    </submittedName>
</protein>
<dbReference type="PROSITE" id="PS00963">
    <property type="entry name" value="RIBOSOMAL_S2_2"/>
    <property type="match status" value="1"/>
</dbReference>
<name>A0AA39N6V7_ARMTA</name>
<dbReference type="GeneID" id="85352378"/>
<dbReference type="PROSITE" id="PS00962">
    <property type="entry name" value="RIBOSOMAL_S2_1"/>
    <property type="match status" value="1"/>
</dbReference>
<evidence type="ECO:0000256" key="4">
    <source>
        <dbReference type="RuleBase" id="RU003631"/>
    </source>
</evidence>
<evidence type="ECO:0000256" key="2">
    <source>
        <dbReference type="ARBA" id="ARBA00022980"/>
    </source>
</evidence>
<feature type="region of interest" description="Disordered" evidence="5">
    <location>
        <begin position="302"/>
        <end position="335"/>
    </location>
</feature>
<keyword evidence="7" id="KW-1185">Reference proteome</keyword>
<dbReference type="GO" id="GO:0005763">
    <property type="term" value="C:mitochondrial small ribosomal subunit"/>
    <property type="evidence" value="ECO:0007669"/>
    <property type="project" value="TreeGrafter"/>
</dbReference>
<dbReference type="PANTHER" id="PTHR12534">
    <property type="entry name" value="30S RIBOSOMAL PROTEIN S2 PROKARYOTIC AND ORGANELLAR"/>
    <property type="match status" value="1"/>
</dbReference>
<dbReference type="RefSeq" id="XP_060331770.1">
    <property type="nucleotide sequence ID" value="XM_060468830.1"/>
</dbReference>
<comment type="caution">
    <text evidence="6">The sequence shown here is derived from an EMBL/GenBank/DDBJ whole genome shotgun (WGS) entry which is preliminary data.</text>
</comment>
<dbReference type="HAMAP" id="MF_00291_B">
    <property type="entry name" value="Ribosomal_uS2_B"/>
    <property type="match status" value="1"/>
</dbReference>
<evidence type="ECO:0000313" key="6">
    <source>
        <dbReference type="EMBL" id="KAK0459573.1"/>
    </source>
</evidence>
<dbReference type="InterPro" id="IPR005706">
    <property type="entry name" value="Ribosomal_uS2_bac/mit/plastid"/>
</dbReference>
<dbReference type="SUPFAM" id="SSF52313">
    <property type="entry name" value="Ribosomal protein S2"/>
    <property type="match status" value="1"/>
</dbReference>
<gene>
    <name evidence="6" type="ORF">EV420DRAFT_1332926</name>
</gene>
<dbReference type="NCBIfam" id="TIGR01011">
    <property type="entry name" value="rpsB_bact"/>
    <property type="match status" value="1"/>
</dbReference>
<dbReference type="GO" id="GO:0003735">
    <property type="term" value="F:structural constituent of ribosome"/>
    <property type="evidence" value="ECO:0007669"/>
    <property type="project" value="InterPro"/>
</dbReference>
<dbReference type="Pfam" id="PF00318">
    <property type="entry name" value="Ribosomal_S2"/>
    <property type="match status" value="2"/>
</dbReference>
<keyword evidence="3 4" id="KW-0687">Ribonucleoprotein</keyword>
<evidence type="ECO:0000256" key="3">
    <source>
        <dbReference type="ARBA" id="ARBA00023274"/>
    </source>
</evidence>
<dbReference type="CDD" id="cd01425">
    <property type="entry name" value="RPS2"/>
    <property type="match status" value="1"/>
</dbReference>
<dbReference type="InterPro" id="IPR001865">
    <property type="entry name" value="Ribosomal_uS2"/>
</dbReference>
<reference evidence="6" key="1">
    <citation type="submission" date="2023-06" db="EMBL/GenBank/DDBJ databases">
        <authorList>
            <consortium name="Lawrence Berkeley National Laboratory"/>
            <person name="Ahrendt S."/>
            <person name="Sahu N."/>
            <person name="Indic B."/>
            <person name="Wong-Bajracharya J."/>
            <person name="Merenyi Z."/>
            <person name="Ke H.-M."/>
            <person name="Monk M."/>
            <person name="Kocsube S."/>
            <person name="Drula E."/>
            <person name="Lipzen A."/>
            <person name="Balint B."/>
            <person name="Henrissat B."/>
            <person name="Andreopoulos B."/>
            <person name="Martin F.M."/>
            <person name="Harder C.B."/>
            <person name="Rigling D."/>
            <person name="Ford K.L."/>
            <person name="Foster G.D."/>
            <person name="Pangilinan J."/>
            <person name="Papanicolaou A."/>
            <person name="Barry K."/>
            <person name="LaButti K."/>
            <person name="Viragh M."/>
            <person name="Koriabine M."/>
            <person name="Yan M."/>
            <person name="Riley R."/>
            <person name="Champramary S."/>
            <person name="Plett K.L."/>
            <person name="Tsai I.J."/>
            <person name="Slot J."/>
            <person name="Sipos G."/>
            <person name="Plett J."/>
            <person name="Nagy L.G."/>
            <person name="Grigoriev I.V."/>
        </authorList>
    </citation>
    <scope>NUCLEOTIDE SEQUENCE</scope>
    <source>
        <strain evidence="6">CCBAS 213</strain>
    </source>
</reference>
<comment type="similarity">
    <text evidence="1 4">Belongs to the universal ribosomal protein uS2 family.</text>
</comment>
<keyword evidence="2 4" id="KW-0689">Ribosomal protein</keyword>
<accession>A0AA39N6V7</accession>
<organism evidence="6 7">
    <name type="scientific">Armillaria tabescens</name>
    <name type="common">Ringless honey mushroom</name>
    <name type="synonym">Agaricus tabescens</name>
    <dbReference type="NCBI Taxonomy" id="1929756"/>
    <lineage>
        <taxon>Eukaryota</taxon>
        <taxon>Fungi</taxon>
        <taxon>Dikarya</taxon>
        <taxon>Basidiomycota</taxon>
        <taxon>Agaricomycotina</taxon>
        <taxon>Agaricomycetes</taxon>
        <taxon>Agaricomycetidae</taxon>
        <taxon>Agaricales</taxon>
        <taxon>Marasmiineae</taxon>
        <taxon>Physalacriaceae</taxon>
        <taxon>Desarmillaria</taxon>
    </lineage>
</organism>
<dbReference type="PRINTS" id="PR00395">
    <property type="entry name" value="RIBOSOMALS2"/>
</dbReference>
<feature type="compositionally biased region" description="Basic and acidic residues" evidence="5">
    <location>
        <begin position="326"/>
        <end position="335"/>
    </location>
</feature>
<dbReference type="PANTHER" id="PTHR12534:SF0">
    <property type="entry name" value="SMALL RIBOSOMAL SUBUNIT PROTEIN US2M"/>
    <property type="match status" value="1"/>
</dbReference>
<evidence type="ECO:0000256" key="1">
    <source>
        <dbReference type="ARBA" id="ARBA00006242"/>
    </source>
</evidence>
<dbReference type="GO" id="GO:0006412">
    <property type="term" value="P:translation"/>
    <property type="evidence" value="ECO:0007669"/>
    <property type="project" value="InterPro"/>
</dbReference>
<dbReference type="Proteomes" id="UP001175211">
    <property type="component" value="Unassembled WGS sequence"/>
</dbReference>
<sequence>MLSHHAGNLAKRCIPVKRFTRTLYRLSATDDEPANKRLETTQDWTEFQMDRVQRTTLIKLMEQYGSTQTRENTWTLRDSLRRPPAEATLSALLATGAHFGHAASIMNPNFMPYAYGVRAGITIIDMDRTLPLLRRAVNLVRSIAHNRGQIVFVGTRPDIRPVVEKAARRVGRQGYHVGERWLPGTLTNKFQMFGEDTVTKNKVVPDLVILLNPLANMNAIRECAVEHVPTIGIIDSNADPRLVMYPIPANDESTRTAELIAGILSVAAREGVAIRQQVLQMPDLWEIDERMKKTIQTDLPDIDLDTDSYIDGESSPDSRSQGRPPQKPDGHGWDY</sequence>
<dbReference type="InterPro" id="IPR023591">
    <property type="entry name" value="Ribosomal_uS2_flav_dom_sf"/>
</dbReference>
<proteinExistence type="inferred from homology"/>
<evidence type="ECO:0000256" key="5">
    <source>
        <dbReference type="SAM" id="MobiDB-lite"/>
    </source>
</evidence>
<dbReference type="Gene3D" id="3.40.50.10490">
    <property type="entry name" value="Glucose-6-phosphate isomerase like protein, domain 1"/>
    <property type="match status" value="1"/>
</dbReference>
<dbReference type="InterPro" id="IPR018130">
    <property type="entry name" value="Ribosomal_uS2_CS"/>
</dbReference>
<evidence type="ECO:0000313" key="7">
    <source>
        <dbReference type="Proteomes" id="UP001175211"/>
    </source>
</evidence>
<dbReference type="EMBL" id="JAUEPS010000014">
    <property type="protein sequence ID" value="KAK0459573.1"/>
    <property type="molecule type" value="Genomic_DNA"/>
</dbReference>